<accession>A0A6G8KV07</accession>
<organism evidence="2 3">
    <name type="scientific">Brevibacterium luteolum</name>
    <dbReference type="NCBI Taxonomy" id="199591"/>
    <lineage>
        <taxon>Bacteria</taxon>
        <taxon>Bacillati</taxon>
        <taxon>Actinomycetota</taxon>
        <taxon>Actinomycetes</taxon>
        <taxon>Micrococcales</taxon>
        <taxon>Brevibacteriaceae</taxon>
        <taxon>Brevibacterium</taxon>
    </lineage>
</organism>
<feature type="transmembrane region" description="Helical" evidence="1">
    <location>
        <begin position="22"/>
        <end position="42"/>
    </location>
</feature>
<evidence type="ECO:0000313" key="3">
    <source>
        <dbReference type="Proteomes" id="UP000501518"/>
    </source>
</evidence>
<keyword evidence="1" id="KW-0472">Membrane</keyword>
<keyword evidence="1" id="KW-1133">Transmembrane helix</keyword>
<evidence type="ECO:0000256" key="1">
    <source>
        <dbReference type="SAM" id="Phobius"/>
    </source>
</evidence>
<feature type="transmembrane region" description="Helical" evidence="1">
    <location>
        <begin position="110"/>
        <end position="129"/>
    </location>
</feature>
<protein>
    <submittedName>
        <fullName evidence="2">Uncharacterized protein</fullName>
    </submittedName>
</protein>
<feature type="transmembrane region" description="Helical" evidence="1">
    <location>
        <begin position="80"/>
        <end position="98"/>
    </location>
</feature>
<keyword evidence="1" id="KW-0812">Transmembrane</keyword>
<sequence length="153" mass="16219">MSHAALERHPGTTHATGARWRVAGRVAFLLTLSGLFLAGWFSSLPPQGALDAGLRALTVALFVLASDLSPRMQPGRARAFLYAAALIFAAGEFAWHIYLSAATELSMSFAWGYTGVLLIMLLASAVRLIRDRRAHTAAAAADTAEPAAPSRAD</sequence>
<gene>
    <name evidence="2" type="ORF">EW640_04505</name>
</gene>
<dbReference type="Proteomes" id="UP000501518">
    <property type="component" value="Chromosome"/>
</dbReference>
<dbReference type="RefSeq" id="WP_165883096.1">
    <property type="nucleotide sequence ID" value="NZ_CP035810.1"/>
</dbReference>
<name>A0A6G8KV07_9MICO</name>
<dbReference type="AlphaFoldDB" id="A0A6G8KV07"/>
<reference evidence="2 3" key="1">
    <citation type="submission" date="2019-02" db="EMBL/GenBank/DDBJ databases">
        <title>Complete Genome Sequence and Methylome Analysis of Brevibacterium luteolum NEB1784.</title>
        <authorList>
            <person name="Fomenkov A."/>
            <person name="Roberts R.J."/>
        </authorList>
    </citation>
    <scope>NUCLEOTIDE SEQUENCE [LARGE SCALE GENOMIC DNA]</scope>
    <source>
        <strain evidence="2 3">NEB1784</strain>
    </source>
</reference>
<feature type="transmembrane region" description="Helical" evidence="1">
    <location>
        <begin position="48"/>
        <end position="68"/>
    </location>
</feature>
<evidence type="ECO:0000313" key="2">
    <source>
        <dbReference type="EMBL" id="QIN28618.1"/>
    </source>
</evidence>
<dbReference type="KEGG" id="blut:EW640_04505"/>
<dbReference type="EMBL" id="CP035810">
    <property type="protein sequence ID" value="QIN28618.1"/>
    <property type="molecule type" value="Genomic_DNA"/>
</dbReference>
<proteinExistence type="predicted"/>